<evidence type="ECO:0000313" key="2">
    <source>
        <dbReference type="EMBL" id="SSW69443.1"/>
    </source>
</evidence>
<dbReference type="GO" id="GO:0050357">
    <property type="term" value="F:tropinesterase activity"/>
    <property type="evidence" value="ECO:0007669"/>
    <property type="project" value="UniProtKB-EC"/>
</dbReference>
<dbReference type="InterPro" id="IPR000073">
    <property type="entry name" value="AB_hydrolase_1"/>
</dbReference>
<dbReference type="RefSeq" id="WP_129242199.1">
    <property type="nucleotide sequence ID" value="NZ_UFQC01000018.1"/>
</dbReference>
<organism evidence="2 3">
    <name type="scientific">Achromobacter veterisilvae</name>
    <dbReference type="NCBI Taxonomy" id="2069367"/>
    <lineage>
        <taxon>Bacteria</taxon>
        <taxon>Pseudomonadati</taxon>
        <taxon>Pseudomonadota</taxon>
        <taxon>Betaproteobacteria</taxon>
        <taxon>Burkholderiales</taxon>
        <taxon>Alcaligenaceae</taxon>
        <taxon>Achromobacter</taxon>
    </lineage>
</organism>
<evidence type="ECO:0000259" key="1">
    <source>
        <dbReference type="Pfam" id="PF00561"/>
    </source>
</evidence>
<dbReference type="AlphaFoldDB" id="A0A446CNZ9"/>
<keyword evidence="2" id="KW-0378">Hydrolase</keyword>
<dbReference type="InterPro" id="IPR050228">
    <property type="entry name" value="Carboxylesterase_BioH"/>
</dbReference>
<dbReference type="Gene3D" id="3.40.50.1820">
    <property type="entry name" value="alpha/beta hydrolase"/>
    <property type="match status" value="1"/>
</dbReference>
<dbReference type="OrthoDB" id="5521505at2"/>
<dbReference type="EC" id="3.1.1.10" evidence="2"/>
<evidence type="ECO:0000313" key="3">
    <source>
        <dbReference type="Proteomes" id="UP000289465"/>
    </source>
</evidence>
<dbReference type="PRINTS" id="PR00111">
    <property type="entry name" value="ABHYDROLASE"/>
</dbReference>
<sequence length="287" mass="28660">MNAQTAVPVLNRGEGPAAAAFAPDRWHECGDASAGTALMLHSLGLDGRAFAALWRALPKGWRLISYDQLGHGAAAGATDFTFADCVADALRALDLAPGPVHVLGHSMGGAVAACAAASAPGKVASLTLVATPTTGMPVFVERGQAALDGGMDAVVAPTLARWFGPDGSAGNADAIAYARSALHAMAPAGFAAAWRALASFGGYADLAAALPPTLCVAGALDLSTPPPALQAICDALRAGQGLPGAGEAARVETIAGHGHMLPLTAPEALARLLAAHWSRCGGNEAPR</sequence>
<dbReference type="Proteomes" id="UP000289465">
    <property type="component" value="Unassembled WGS sequence"/>
</dbReference>
<dbReference type="InterPro" id="IPR029058">
    <property type="entry name" value="AB_hydrolase_fold"/>
</dbReference>
<feature type="domain" description="AB hydrolase-1" evidence="1">
    <location>
        <begin position="38"/>
        <end position="167"/>
    </location>
</feature>
<protein>
    <submittedName>
        <fullName evidence="2">Tropinesterase</fullName>
        <ecNumber evidence="2">3.1.1.10</ecNumber>
    </submittedName>
</protein>
<dbReference type="Pfam" id="PF00561">
    <property type="entry name" value="Abhydrolase_1"/>
    <property type="match status" value="1"/>
</dbReference>
<dbReference type="EMBL" id="UFQC01000018">
    <property type="protein sequence ID" value="SSW69443.1"/>
    <property type="molecule type" value="Genomic_DNA"/>
</dbReference>
<dbReference type="PANTHER" id="PTHR43194">
    <property type="entry name" value="HYDROLASE ALPHA/BETA FOLD FAMILY"/>
    <property type="match status" value="1"/>
</dbReference>
<dbReference type="SUPFAM" id="SSF53474">
    <property type="entry name" value="alpha/beta-Hydrolases"/>
    <property type="match status" value="1"/>
</dbReference>
<accession>A0A446CNZ9</accession>
<name>A0A446CNZ9_9BURK</name>
<reference evidence="2 3" key="1">
    <citation type="submission" date="2018-07" db="EMBL/GenBank/DDBJ databases">
        <authorList>
            <person name="Peeters C."/>
        </authorList>
    </citation>
    <scope>NUCLEOTIDE SEQUENCE [LARGE SCALE GENOMIC DNA]</scope>
    <source>
        <strain evidence="2 3">LMG 30378</strain>
    </source>
</reference>
<gene>
    <name evidence="2" type="ORF">AVE30378_03522</name>
</gene>
<proteinExistence type="predicted"/>
<dbReference type="PANTHER" id="PTHR43194:SF2">
    <property type="entry name" value="PEROXISOMAL MEMBRANE PROTEIN LPX1"/>
    <property type="match status" value="1"/>
</dbReference>